<evidence type="ECO:0000313" key="5">
    <source>
        <dbReference type="Proteomes" id="UP000095743"/>
    </source>
</evidence>
<dbReference type="GO" id="GO:0016887">
    <property type="term" value="F:ATP hydrolysis activity"/>
    <property type="evidence" value="ECO:0007669"/>
    <property type="project" value="InterPro"/>
</dbReference>
<dbReference type="STRING" id="1424294.Gferi_19235"/>
<dbReference type="InterPro" id="IPR017871">
    <property type="entry name" value="ABC_transporter-like_CS"/>
</dbReference>
<dbReference type="Proteomes" id="UP000095743">
    <property type="component" value="Chromosome"/>
</dbReference>
<proteinExistence type="predicted"/>
<dbReference type="InterPro" id="IPR003593">
    <property type="entry name" value="AAA+_ATPase"/>
</dbReference>
<dbReference type="PROSITE" id="PS50893">
    <property type="entry name" value="ABC_TRANSPORTER_2"/>
    <property type="match status" value="1"/>
</dbReference>
<dbReference type="Pfam" id="PF00005">
    <property type="entry name" value="ABC_tran"/>
    <property type="match status" value="1"/>
</dbReference>
<keyword evidence="1" id="KW-0547">Nucleotide-binding</keyword>
<dbReference type="KEGG" id="gfe:Gferi_19235"/>
<accession>A0A1D8GKN5</accession>
<name>A0A1D8GKN5_9FIRM</name>
<evidence type="ECO:0000256" key="2">
    <source>
        <dbReference type="ARBA" id="ARBA00022840"/>
    </source>
</evidence>
<dbReference type="PANTHER" id="PTHR43514">
    <property type="entry name" value="ABC TRANSPORTER I FAMILY MEMBER 10"/>
    <property type="match status" value="1"/>
</dbReference>
<evidence type="ECO:0000259" key="3">
    <source>
        <dbReference type="PROSITE" id="PS50893"/>
    </source>
</evidence>
<evidence type="ECO:0000256" key="1">
    <source>
        <dbReference type="ARBA" id="ARBA00022741"/>
    </source>
</evidence>
<dbReference type="GO" id="GO:0005524">
    <property type="term" value="F:ATP binding"/>
    <property type="evidence" value="ECO:0007669"/>
    <property type="project" value="UniProtKB-KW"/>
</dbReference>
<dbReference type="AlphaFoldDB" id="A0A1D8GKN5"/>
<dbReference type="OrthoDB" id="9802264at2"/>
<dbReference type="Gene3D" id="3.40.50.300">
    <property type="entry name" value="P-loop containing nucleotide triphosphate hydrolases"/>
    <property type="match status" value="1"/>
</dbReference>
<organism evidence="4 5">
    <name type="scientific">Geosporobacter ferrireducens</name>
    <dbReference type="NCBI Taxonomy" id="1424294"/>
    <lineage>
        <taxon>Bacteria</taxon>
        <taxon>Bacillati</taxon>
        <taxon>Bacillota</taxon>
        <taxon>Clostridia</taxon>
        <taxon>Peptostreptococcales</taxon>
        <taxon>Thermotaleaceae</taxon>
        <taxon>Geosporobacter</taxon>
    </lineage>
</organism>
<dbReference type="InterPro" id="IPR050334">
    <property type="entry name" value="Molybdenum_import_ModC"/>
</dbReference>
<protein>
    <submittedName>
        <fullName evidence="4">ABC transporter</fullName>
    </submittedName>
</protein>
<dbReference type="RefSeq" id="WP_069979351.1">
    <property type="nucleotide sequence ID" value="NZ_CP017269.1"/>
</dbReference>
<dbReference type="PROSITE" id="PS00211">
    <property type="entry name" value="ABC_TRANSPORTER_1"/>
    <property type="match status" value="1"/>
</dbReference>
<keyword evidence="5" id="KW-1185">Reference proteome</keyword>
<gene>
    <name evidence="4" type="ORF">Gferi_19235</name>
</gene>
<dbReference type="SUPFAM" id="SSF52540">
    <property type="entry name" value="P-loop containing nucleoside triphosphate hydrolases"/>
    <property type="match status" value="1"/>
</dbReference>
<dbReference type="EMBL" id="CP017269">
    <property type="protein sequence ID" value="AOT71475.1"/>
    <property type="molecule type" value="Genomic_DNA"/>
</dbReference>
<reference evidence="4 5" key="1">
    <citation type="submission" date="2016-09" db="EMBL/GenBank/DDBJ databases">
        <title>Genomic analysis reveals versatility of anaerobic energy metabolism of Geosporobacter ferrireducens IRF9 of phylum Firmicutes.</title>
        <authorList>
            <person name="Kim S.-J."/>
        </authorList>
    </citation>
    <scope>NUCLEOTIDE SEQUENCE [LARGE SCALE GENOMIC DNA]</scope>
    <source>
        <strain evidence="4 5">IRF9</strain>
    </source>
</reference>
<sequence length="354" mass="40054">MGLYVDIKKKLPGFSLNVCFEAEIDTMGLLGASGSGKSMTLRCIAGIETPDSGKIILNGRVLYDSAKGINLPCRKRKIGFLFQNYALFPNMTVEENIRFGLGDLKLGEQLRKVDEMISMVHLEGLEKRYPSQLSGGQQQRVALARALAIDPEALLLDEPFSALDEHLRNNLLKQLSETLSNYRGVTLFVTHNMEEAYRISKELVVLSSGKLEAKGEKEVIFTRPPTIETAQLTGCRNFSSIKHLSPFEIEALDWGIKLKVNHECRGDSQYVGIRSHHIDLAEDNDTENVFKCWAGFTSETPFRQTVYLSVEKKLLNSGAYHLQWEISKEKWDKIKDMPQPWHLKLSPEKLILIR</sequence>
<dbReference type="InterPro" id="IPR027417">
    <property type="entry name" value="P-loop_NTPase"/>
</dbReference>
<dbReference type="SMART" id="SM00382">
    <property type="entry name" value="AAA"/>
    <property type="match status" value="1"/>
</dbReference>
<keyword evidence="2" id="KW-0067">ATP-binding</keyword>
<evidence type="ECO:0000313" key="4">
    <source>
        <dbReference type="EMBL" id="AOT71475.1"/>
    </source>
</evidence>
<dbReference type="InterPro" id="IPR003439">
    <property type="entry name" value="ABC_transporter-like_ATP-bd"/>
</dbReference>
<feature type="domain" description="ABC transporter" evidence="3">
    <location>
        <begin position="2"/>
        <end position="233"/>
    </location>
</feature>
<dbReference type="PANTHER" id="PTHR43514:SF1">
    <property type="entry name" value="SULFATE_THIOSULFATE IMPORT ATP-BINDING PROTEIN CYSA"/>
    <property type="match status" value="1"/>
</dbReference>